<accession>Q117R8</accession>
<reference evidence="1" key="1">
    <citation type="submission" date="2006-06" db="EMBL/GenBank/DDBJ databases">
        <title>Complete sequence of Trichodesmium erythraeum IMS101.</title>
        <authorList>
            <consortium name="US DOE Joint Genome Institute"/>
            <person name="Copeland A."/>
            <person name="Lucas S."/>
            <person name="Lapidus A."/>
            <person name="Barry K."/>
            <person name="Detter J.C."/>
            <person name="Glavina del Rio T."/>
            <person name="Hammon N."/>
            <person name="Israni S."/>
            <person name="Dalin E."/>
            <person name="Tice H."/>
            <person name="Pitluck S."/>
            <person name="Kiss H."/>
            <person name="Munk A.C."/>
            <person name="Brettin T."/>
            <person name="Bruce D."/>
            <person name="Han C."/>
            <person name="Tapia R."/>
            <person name="Gilna P."/>
            <person name="Schmutz J."/>
            <person name="Larimer F."/>
            <person name="Land M."/>
            <person name="Hauser L."/>
            <person name="Kyrpides N."/>
            <person name="Kim E."/>
            <person name="Richardson P."/>
        </authorList>
    </citation>
    <scope>NUCLEOTIDE SEQUENCE [LARGE SCALE GENOMIC DNA]</scope>
    <source>
        <strain evidence="1">IMS101</strain>
    </source>
</reference>
<protein>
    <submittedName>
        <fullName evidence="1">Uncharacterized protein</fullName>
    </submittedName>
</protein>
<dbReference type="KEGG" id="ter:Tery_0846"/>
<dbReference type="eggNOG" id="ENOG50328TI">
    <property type="taxonomic scope" value="Bacteria"/>
</dbReference>
<dbReference type="RefSeq" id="WP_011610648.1">
    <property type="nucleotide sequence ID" value="NC_008312.1"/>
</dbReference>
<dbReference type="EMBL" id="CP000393">
    <property type="protein sequence ID" value="ABG50256.1"/>
    <property type="molecule type" value="Genomic_DNA"/>
</dbReference>
<dbReference type="HOGENOM" id="CLU_133075_0_0_3"/>
<gene>
    <name evidence="1" type="ordered locus">Tery_0846</name>
</gene>
<proteinExistence type="predicted"/>
<organism evidence="1">
    <name type="scientific">Trichodesmium erythraeum (strain IMS101)</name>
    <dbReference type="NCBI Taxonomy" id="203124"/>
    <lineage>
        <taxon>Bacteria</taxon>
        <taxon>Bacillati</taxon>
        <taxon>Cyanobacteriota</taxon>
        <taxon>Cyanophyceae</taxon>
        <taxon>Oscillatoriophycideae</taxon>
        <taxon>Oscillatoriales</taxon>
        <taxon>Microcoleaceae</taxon>
        <taxon>Trichodesmium</taxon>
    </lineage>
</organism>
<name>Q117R8_TRIEI</name>
<evidence type="ECO:0000313" key="1">
    <source>
        <dbReference type="EMBL" id="ABG50256.1"/>
    </source>
</evidence>
<sequence>MDRENYLHNWQQEFISTNLISIGYNAWQGYLSSQRGLIICSTNLPIIGASGETFKVHFVPRNNLVPLLNAWLKAPDTVPLKTHFMNAHILEAVDNYNPEKDVVFMLESGSYVTFFYLTNLPISPPSCYQQVVKIWNEFPSQYSEEYQNNHHL</sequence>
<dbReference type="AlphaFoldDB" id="Q117R8"/>
<dbReference type="OrthoDB" id="424127at2"/>